<name>A0ABN9ESU2_9NEOB</name>
<feature type="region of interest" description="Disordered" evidence="1">
    <location>
        <begin position="24"/>
        <end position="48"/>
    </location>
</feature>
<evidence type="ECO:0000313" key="3">
    <source>
        <dbReference type="Proteomes" id="UP001162483"/>
    </source>
</evidence>
<dbReference type="Proteomes" id="UP001162483">
    <property type="component" value="Unassembled WGS sequence"/>
</dbReference>
<feature type="non-terminal residue" evidence="2">
    <location>
        <position position="87"/>
    </location>
</feature>
<evidence type="ECO:0000313" key="2">
    <source>
        <dbReference type="EMBL" id="CAI9587900.1"/>
    </source>
</evidence>
<protein>
    <submittedName>
        <fullName evidence="2">Uncharacterized protein</fullName>
    </submittedName>
</protein>
<sequence>MEFAKKVLDKSDSPDGVQLSMQQNLRSQNALRSVKESEDLSKELGEEKAKVAQVQQTLEENRRRILLLKTQRPVERLEEKEMVQYYR</sequence>
<accession>A0ABN9ESU2</accession>
<organism evidence="2 3">
    <name type="scientific">Staurois parvus</name>
    <dbReference type="NCBI Taxonomy" id="386267"/>
    <lineage>
        <taxon>Eukaryota</taxon>
        <taxon>Metazoa</taxon>
        <taxon>Chordata</taxon>
        <taxon>Craniata</taxon>
        <taxon>Vertebrata</taxon>
        <taxon>Euteleostomi</taxon>
        <taxon>Amphibia</taxon>
        <taxon>Batrachia</taxon>
        <taxon>Anura</taxon>
        <taxon>Neobatrachia</taxon>
        <taxon>Ranoidea</taxon>
        <taxon>Ranidae</taxon>
        <taxon>Staurois</taxon>
    </lineage>
</organism>
<dbReference type="EMBL" id="CATNWA010015894">
    <property type="protein sequence ID" value="CAI9587900.1"/>
    <property type="molecule type" value="Genomic_DNA"/>
</dbReference>
<reference evidence="2" key="1">
    <citation type="submission" date="2023-05" db="EMBL/GenBank/DDBJ databases">
        <authorList>
            <person name="Stuckert A."/>
        </authorList>
    </citation>
    <scope>NUCLEOTIDE SEQUENCE</scope>
</reference>
<keyword evidence="3" id="KW-1185">Reference proteome</keyword>
<feature type="compositionally biased region" description="Basic and acidic residues" evidence="1">
    <location>
        <begin position="33"/>
        <end position="48"/>
    </location>
</feature>
<evidence type="ECO:0000256" key="1">
    <source>
        <dbReference type="SAM" id="MobiDB-lite"/>
    </source>
</evidence>
<gene>
    <name evidence="2" type="ORF">SPARVUS_LOCUS10665672</name>
</gene>
<proteinExistence type="predicted"/>
<comment type="caution">
    <text evidence="2">The sequence shown here is derived from an EMBL/GenBank/DDBJ whole genome shotgun (WGS) entry which is preliminary data.</text>
</comment>